<dbReference type="GO" id="GO:0006508">
    <property type="term" value="P:proteolysis"/>
    <property type="evidence" value="ECO:0007669"/>
    <property type="project" value="InterPro"/>
</dbReference>
<dbReference type="Pfam" id="PF00326">
    <property type="entry name" value="Peptidase_S9"/>
    <property type="match status" value="1"/>
</dbReference>
<dbReference type="InterPro" id="IPR001375">
    <property type="entry name" value="Peptidase_S9_cat"/>
</dbReference>
<gene>
    <name evidence="4" type="ORF">AVDCRST_MAG63-4054</name>
</gene>
<dbReference type="InterPro" id="IPR029058">
    <property type="entry name" value="AB_hydrolase_fold"/>
</dbReference>
<keyword evidence="2" id="KW-0472">Membrane</keyword>
<sequence length="896" mass="95637">MTLRRFPRRSDNAVETSREVLLNTRLRTAPTFLFYCLATAGALCLLPAGAAVPAGPAAAPPPPAAPASSIASEITLRDGLVVGNAGQGGGRRLFGADAVQALLVRGEWRPPKRGDALRLPDGGQPRAWEPIRADDAGVFQSRALAGGYLYAAVDSADARVALLEARGNTMAYVNGEPRAGDPYDHGYFRVPVKLRAGRNDFLFACGRGRLRARLLPVAGPVTVYRDDATLPDLLTEYRGGSPLWGAVVVANASEAPLVGLRLEAAVASGGEGGASAAAEAPPPRRLETVVPVIPPLSVRKVPFRIGPTSGLAPGNARLVLTLRGPGRASAMANADLALRVRRPKETHRRTFVSGIDGSVQYYAVTPAQAPSPENALVLSLHGASVEALGQAEAYGAKDWATLVAPTNRRPYGFDWEDWGRLDALEVLHHAQQSFPHDSGRVSLTGHSMGGHGAWSIGSLFPSRFAAVGPSAGWISFATYGGGGRGADTAPEVGVDALLARGANPSDTLLRAGNLLLTPVYILHGDADDNVPVEQARRMRARLTELHHPDLHWHEERGAGHWWDVGPAPGADCVDWGPMFALFGRSRIPARGPVRLAFTTPDPGVSASCYWLRIDQQEKMLLASSARLAWDATGAAVRGETQNVQRLTIYRSLLPVGTPLRRIEIDGQALTPPPPSPSRHNPVYLAKVAGRWRVTERPAPPDEKNPARGGTFKQAFANRFVLVYGTKGTPDENAWAYARARFDAETFLYRGNGAPDVLPDTEYEARRMRDRSVILYGHADMNSAWKGLLGDSPVQVRRSEVRLDGTVRTGDGLAAVFVRPKAGTSRALVGAVCGTGMPGLRLTDRLPVFVSGTVFPDWLVADTSVLDGSSRGVLGAGYFGNDWSTKTGEAAWRDAVP</sequence>
<feature type="transmembrane region" description="Helical" evidence="2">
    <location>
        <begin position="32"/>
        <end position="52"/>
    </location>
</feature>
<dbReference type="Gene3D" id="3.40.50.1820">
    <property type="entry name" value="alpha/beta hydrolase"/>
    <property type="match status" value="1"/>
</dbReference>
<dbReference type="PANTHER" id="PTHR43037">
    <property type="entry name" value="UNNAMED PRODUCT-RELATED"/>
    <property type="match status" value="1"/>
</dbReference>
<evidence type="ECO:0000259" key="3">
    <source>
        <dbReference type="Pfam" id="PF00326"/>
    </source>
</evidence>
<evidence type="ECO:0000256" key="1">
    <source>
        <dbReference type="ARBA" id="ARBA00022729"/>
    </source>
</evidence>
<keyword evidence="2" id="KW-1133">Transmembrane helix</keyword>
<dbReference type="EMBL" id="CADCTO010000552">
    <property type="protein sequence ID" value="CAA9286743.1"/>
    <property type="molecule type" value="Genomic_DNA"/>
</dbReference>
<proteinExistence type="predicted"/>
<evidence type="ECO:0000313" key="4">
    <source>
        <dbReference type="EMBL" id="CAA9286743.1"/>
    </source>
</evidence>
<protein>
    <recommendedName>
        <fullName evidence="3">Peptidase S9 prolyl oligopeptidase catalytic domain-containing protein</fullName>
    </recommendedName>
</protein>
<organism evidence="4">
    <name type="scientific">uncultured Armatimonadetes bacterium</name>
    <dbReference type="NCBI Taxonomy" id="157466"/>
    <lineage>
        <taxon>Bacteria</taxon>
        <taxon>Bacillati</taxon>
        <taxon>Armatimonadota</taxon>
        <taxon>environmental samples</taxon>
    </lineage>
</organism>
<dbReference type="GO" id="GO:0008236">
    <property type="term" value="F:serine-type peptidase activity"/>
    <property type="evidence" value="ECO:0007669"/>
    <property type="project" value="InterPro"/>
</dbReference>
<dbReference type="InterPro" id="IPR050955">
    <property type="entry name" value="Plant_Biomass_Hydrol_Est"/>
</dbReference>
<dbReference type="SUPFAM" id="SSF53474">
    <property type="entry name" value="alpha/beta-Hydrolases"/>
    <property type="match status" value="1"/>
</dbReference>
<dbReference type="PANTHER" id="PTHR43037:SF4">
    <property type="entry name" value="PEPTIDASE S9 PROLYL OLIGOPEPTIDASE CATALYTIC DOMAIN-CONTAINING PROTEIN"/>
    <property type="match status" value="1"/>
</dbReference>
<evidence type="ECO:0000256" key="2">
    <source>
        <dbReference type="SAM" id="Phobius"/>
    </source>
</evidence>
<keyword evidence="1" id="KW-0732">Signal</keyword>
<dbReference type="AlphaFoldDB" id="A0A6J4JTF4"/>
<keyword evidence="2" id="KW-0812">Transmembrane</keyword>
<feature type="domain" description="Peptidase S9 prolyl oligopeptidase catalytic" evidence="3">
    <location>
        <begin position="414"/>
        <end position="562"/>
    </location>
</feature>
<accession>A0A6J4JTF4</accession>
<reference evidence="4" key="1">
    <citation type="submission" date="2020-02" db="EMBL/GenBank/DDBJ databases">
        <authorList>
            <person name="Meier V. D."/>
        </authorList>
    </citation>
    <scope>NUCLEOTIDE SEQUENCE</scope>
    <source>
        <strain evidence="4">AVDCRST_MAG63</strain>
    </source>
</reference>
<name>A0A6J4JTF4_9BACT</name>